<dbReference type="PROSITE" id="PS00651">
    <property type="entry name" value="RIBOSOMAL_L9"/>
    <property type="match status" value="1"/>
</dbReference>
<dbReference type="Gene3D" id="3.40.5.10">
    <property type="entry name" value="Ribosomal protein L9, N-terminal domain"/>
    <property type="match status" value="1"/>
</dbReference>
<dbReference type="NCBIfam" id="TIGR00158">
    <property type="entry name" value="L9"/>
    <property type="match status" value="1"/>
</dbReference>
<sequence length="186" mass="20502">MNLLLKADVDGLGFCGDEVKVRDGYGRNYLIPQGKAILATPKNVKQFNHQKMVVQGKVKKIVNAANELAEKIGKVSCTIKKKVGEQGKLFGSVTTQEIMEVLRANGIDVDKRKIQPAEPIKALGDYQVPIKLHTDVVGKINVSVVPDKEPVKEPVKEAEAKADTEVKETDEKKENVEKEEAPKETE</sequence>
<evidence type="ECO:0000256" key="1">
    <source>
        <dbReference type="ARBA" id="ARBA00010605"/>
    </source>
</evidence>
<dbReference type="HAMAP" id="MF_00503">
    <property type="entry name" value="Ribosomal_bL9"/>
    <property type="match status" value="1"/>
</dbReference>
<keyword evidence="5" id="KW-0687">Ribonucleoprotein</keyword>
<evidence type="ECO:0000256" key="3">
    <source>
        <dbReference type="ARBA" id="ARBA00022884"/>
    </source>
</evidence>
<feature type="domain" description="Ribosomal protein L9" evidence="7">
    <location>
        <begin position="13"/>
        <end position="40"/>
    </location>
</feature>
<dbReference type="InterPro" id="IPR020069">
    <property type="entry name" value="Ribosomal_bL9_C"/>
</dbReference>
<evidence type="ECO:0000313" key="8">
    <source>
        <dbReference type="EMBL" id="VAX32795.1"/>
    </source>
</evidence>
<dbReference type="GO" id="GO:0003735">
    <property type="term" value="F:structural constituent of ribosome"/>
    <property type="evidence" value="ECO:0007669"/>
    <property type="project" value="InterPro"/>
</dbReference>
<dbReference type="InterPro" id="IPR000244">
    <property type="entry name" value="Ribosomal_bL9"/>
</dbReference>
<dbReference type="PANTHER" id="PTHR21368">
    <property type="entry name" value="50S RIBOSOMAL PROTEIN L9"/>
    <property type="match status" value="1"/>
</dbReference>
<dbReference type="SUPFAM" id="SSF55653">
    <property type="entry name" value="Ribosomal protein L9 C-domain"/>
    <property type="match status" value="1"/>
</dbReference>
<dbReference type="Gene3D" id="3.10.430.100">
    <property type="entry name" value="Ribosomal protein L9, C-terminal domain"/>
    <property type="match status" value="1"/>
</dbReference>
<dbReference type="Pfam" id="PF01281">
    <property type="entry name" value="Ribosomal_L9_N"/>
    <property type="match status" value="1"/>
</dbReference>
<comment type="similarity">
    <text evidence="1">Belongs to the bacterial ribosomal protein bL9 family.</text>
</comment>
<dbReference type="InterPro" id="IPR020070">
    <property type="entry name" value="Ribosomal_bL9_N"/>
</dbReference>
<dbReference type="GO" id="GO:0019843">
    <property type="term" value="F:rRNA binding"/>
    <property type="evidence" value="ECO:0007669"/>
    <property type="project" value="UniProtKB-KW"/>
</dbReference>
<dbReference type="Pfam" id="PF03948">
    <property type="entry name" value="Ribosomal_L9_C"/>
    <property type="match status" value="1"/>
</dbReference>
<keyword evidence="3" id="KW-0694">RNA-binding</keyword>
<dbReference type="SUPFAM" id="SSF55658">
    <property type="entry name" value="L9 N-domain-like"/>
    <property type="match status" value="1"/>
</dbReference>
<organism evidence="8">
    <name type="scientific">hydrothermal vent metagenome</name>
    <dbReference type="NCBI Taxonomy" id="652676"/>
    <lineage>
        <taxon>unclassified sequences</taxon>
        <taxon>metagenomes</taxon>
        <taxon>ecological metagenomes</taxon>
    </lineage>
</organism>
<accession>A0A3B1DMA6</accession>
<dbReference type="InterPro" id="IPR036935">
    <property type="entry name" value="Ribosomal_bL9_N_sf"/>
</dbReference>
<protein>
    <submittedName>
        <fullName evidence="8">LSU ribosomal protein L9p</fullName>
    </submittedName>
</protein>
<evidence type="ECO:0000259" key="7">
    <source>
        <dbReference type="PROSITE" id="PS00651"/>
    </source>
</evidence>
<feature type="region of interest" description="Disordered" evidence="6">
    <location>
        <begin position="148"/>
        <end position="186"/>
    </location>
</feature>
<dbReference type="GO" id="GO:1990904">
    <property type="term" value="C:ribonucleoprotein complex"/>
    <property type="evidence" value="ECO:0007669"/>
    <property type="project" value="UniProtKB-KW"/>
</dbReference>
<evidence type="ECO:0000256" key="2">
    <source>
        <dbReference type="ARBA" id="ARBA00022730"/>
    </source>
</evidence>
<dbReference type="AlphaFoldDB" id="A0A3B1DMA6"/>
<dbReference type="InterPro" id="IPR020594">
    <property type="entry name" value="Ribosomal_bL9_bac/chp"/>
</dbReference>
<proteinExistence type="inferred from homology"/>
<dbReference type="InterPro" id="IPR036791">
    <property type="entry name" value="Ribosomal_bL9_C_sf"/>
</dbReference>
<dbReference type="GO" id="GO:0006412">
    <property type="term" value="P:translation"/>
    <property type="evidence" value="ECO:0007669"/>
    <property type="project" value="InterPro"/>
</dbReference>
<keyword evidence="2" id="KW-0699">rRNA-binding</keyword>
<evidence type="ECO:0000256" key="6">
    <source>
        <dbReference type="SAM" id="MobiDB-lite"/>
    </source>
</evidence>
<keyword evidence="4 8" id="KW-0689">Ribosomal protein</keyword>
<gene>
    <name evidence="8" type="ORF">MNBD_NITROSPINAE05-1264</name>
</gene>
<dbReference type="InterPro" id="IPR009027">
    <property type="entry name" value="Ribosomal_bL9/RNase_H1_N"/>
</dbReference>
<name>A0A3B1DMA6_9ZZZZ</name>
<reference evidence="8" key="1">
    <citation type="submission" date="2018-06" db="EMBL/GenBank/DDBJ databases">
        <authorList>
            <person name="Zhirakovskaya E."/>
        </authorList>
    </citation>
    <scope>NUCLEOTIDE SEQUENCE</scope>
</reference>
<evidence type="ECO:0000256" key="4">
    <source>
        <dbReference type="ARBA" id="ARBA00022980"/>
    </source>
</evidence>
<evidence type="ECO:0000256" key="5">
    <source>
        <dbReference type="ARBA" id="ARBA00023274"/>
    </source>
</evidence>
<dbReference type="EMBL" id="UOGG01000222">
    <property type="protein sequence ID" value="VAX32795.1"/>
    <property type="molecule type" value="Genomic_DNA"/>
</dbReference>
<dbReference type="GO" id="GO:0005840">
    <property type="term" value="C:ribosome"/>
    <property type="evidence" value="ECO:0007669"/>
    <property type="project" value="UniProtKB-KW"/>
</dbReference>